<evidence type="ECO:0000259" key="10">
    <source>
        <dbReference type="PROSITE" id="PS51105"/>
    </source>
</evidence>
<dbReference type="InterPro" id="IPR004501">
    <property type="entry name" value="PTS_EIIC_3"/>
</dbReference>
<keyword evidence="4 8" id="KW-0762">Sugar transport</keyword>
<dbReference type="PROSITE" id="PS51105">
    <property type="entry name" value="PTS_EIIC_TYPE_3"/>
    <property type="match status" value="1"/>
</dbReference>
<evidence type="ECO:0000256" key="7">
    <source>
        <dbReference type="ARBA" id="ARBA00023136"/>
    </source>
</evidence>
<dbReference type="GO" id="GO:0009401">
    <property type="term" value="P:phosphoenolpyruvate-dependent sugar phosphotransferase system"/>
    <property type="evidence" value="ECO:0007669"/>
    <property type="project" value="InterPro"/>
</dbReference>
<feature type="transmembrane region" description="Helical" evidence="9">
    <location>
        <begin position="397"/>
        <end position="415"/>
    </location>
</feature>
<evidence type="ECO:0000256" key="3">
    <source>
        <dbReference type="ARBA" id="ARBA00022475"/>
    </source>
</evidence>
<organism evidence="11 12">
    <name type="scientific">Thermoanaerobacterium thermosaccharolyticum</name>
    <name type="common">Clostridium thermosaccharolyticum</name>
    <dbReference type="NCBI Taxonomy" id="1517"/>
    <lineage>
        <taxon>Bacteria</taxon>
        <taxon>Bacillati</taxon>
        <taxon>Bacillota</taxon>
        <taxon>Clostridia</taxon>
        <taxon>Thermoanaerobacterales</taxon>
        <taxon>Thermoanaerobacteraceae</taxon>
        <taxon>Thermoanaerobacterium</taxon>
    </lineage>
</organism>
<evidence type="ECO:0000256" key="2">
    <source>
        <dbReference type="ARBA" id="ARBA00022448"/>
    </source>
</evidence>
<evidence type="ECO:0000256" key="8">
    <source>
        <dbReference type="PIRNR" id="PIRNR006351"/>
    </source>
</evidence>
<evidence type="ECO:0000313" key="11">
    <source>
        <dbReference type="EMBL" id="OXT05741.1"/>
    </source>
</evidence>
<keyword evidence="7 8" id="KW-0472">Membrane</keyword>
<comment type="subcellular location">
    <subcellularLocation>
        <location evidence="1">Cell membrane</location>
        <topology evidence="1">Multi-pass membrane protein</topology>
    </subcellularLocation>
</comment>
<keyword evidence="6 9" id="KW-1133">Transmembrane helix</keyword>
<gene>
    <name evidence="11" type="ORF">CE561_12680</name>
</gene>
<feature type="transmembrane region" description="Helical" evidence="9">
    <location>
        <begin position="142"/>
        <end position="164"/>
    </location>
</feature>
<keyword evidence="2 8" id="KW-0813">Transport</keyword>
<protein>
    <recommendedName>
        <fullName evidence="8">Permease IIC component</fullName>
    </recommendedName>
</protein>
<evidence type="ECO:0000256" key="5">
    <source>
        <dbReference type="ARBA" id="ARBA00022692"/>
    </source>
</evidence>
<evidence type="ECO:0000256" key="1">
    <source>
        <dbReference type="ARBA" id="ARBA00004651"/>
    </source>
</evidence>
<comment type="function">
    <text evidence="8">The phosphoenolpyruvate-dependent sugar phosphotransferase system (PTS), a major carbohydrate active -transport system, catalyzes the phosphorylation of incoming sugar substrates concomitant with their translocation across the cell membrane.</text>
</comment>
<dbReference type="EMBL" id="NKHD01000055">
    <property type="protein sequence ID" value="OXT05741.1"/>
    <property type="molecule type" value="Genomic_DNA"/>
</dbReference>
<feature type="domain" description="PTS EIIC type-3" evidence="10">
    <location>
        <begin position="15"/>
        <end position="414"/>
    </location>
</feature>
<dbReference type="GO" id="GO:0005886">
    <property type="term" value="C:plasma membrane"/>
    <property type="evidence" value="ECO:0007669"/>
    <property type="project" value="UniProtKB-SubCell"/>
</dbReference>
<feature type="transmembrane region" description="Helical" evidence="9">
    <location>
        <begin position="39"/>
        <end position="58"/>
    </location>
</feature>
<sequence>MIKQKRSLFDLISNFATKISDPLARFAEIPAISAVQNGLVSIMPIIIVGSFFLIFYVFGSPSVGTSGHALIPFLEPLANKFVWINSVTLGFLSLYSSISISQAYAEKLKIDIKSAGLMGVMVFIVFTISGLDKAGGIPINSFSASGLFVCIATSLISVKFYSILLKKNVTIKMPASVPPNIGNAFASLIPYAVSVAVAWLIRDIINFDMVAWPTKVMSPLIQGADNLFVYVFDQFIESLFWTVGLHGTNMFTQLFTPFGTIWLEENAKALAASTVYNLPHVLAGLGQTGLARLTEWPASIWPLIYLMIRSKVKYLKALGWAALPAGIFTIIEPILFGLPVALNPFLIVPFILSNSISAAIGYLLMASSAFGKFYAAIPWATPPFILGPLGTGDWKTALIPIIGFFVGLVIYYPFWKQFEADCLRKEQEQEEAKTE</sequence>
<feature type="transmembrane region" description="Helical" evidence="9">
    <location>
        <begin position="110"/>
        <end position="130"/>
    </location>
</feature>
<evidence type="ECO:0000313" key="12">
    <source>
        <dbReference type="Proteomes" id="UP000215301"/>
    </source>
</evidence>
<feature type="transmembrane region" description="Helical" evidence="9">
    <location>
        <begin position="317"/>
        <end position="338"/>
    </location>
</feature>
<dbReference type="PANTHER" id="PTHR33989">
    <property type="match status" value="1"/>
</dbReference>
<dbReference type="Pfam" id="PF02378">
    <property type="entry name" value="PTS_EIIC"/>
    <property type="match status" value="1"/>
</dbReference>
<dbReference type="Proteomes" id="UP000215301">
    <property type="component" value="Unassembled WGS sequence"/>
</dbReference>
<dbReference type="RefSeq" id="WP_094046619.1">
    <property type="nucleotide sequence ID" value="NZ_NKHD01000055.1"/>
</dbReference>
<dbReference type="InterPro" id="IPR004796">
    <property type="entry name" value="PTS_IIC_cello"/>
</dbReference>
<comment type="caution">
    <text evidence="11">The sequence shown here is derived from an EMBL/GenBank/DDBJ whole genome shotgun (WGS) entry which is preliminary data.</text>
</comment>
<evidence type="ECO:0000256" key="6">
    <source>
        <dbReference type="ARBA" id="ARBA00022989"/>
    </source>
</evidence>
<dbReference type="AlphaFoldDB" id="A0A231VCM8"/>
<name>A0A231VCM8_THETR</name>
<dbReference type="PIRSF" id="PIRSF006351">
    <property type="entry name" value="PTS_EIIC-Cellobiose"/>
    <property type="match status" value="1"/>
</dbReference>
<evidence type="ECO:0000256" key="4">
    <source>
        <dbReference type="ARBA" id="ARBA00022597"/>
    </source>
</evidence>
<dbReference type="GO" id="GO:0008982">
    <property type="term" value="F:protein-N(PI)-phosphohistidine-sugar phosphotransferase activity"/>
    <property type="evidence" value="ECO:0007669"/>
    <property type="project" value="UniProtKB-UniRule"/>
</dbReference>
<feature type="transmembrane region" description="Helical" evidence="9">
    <location>
        <begin position="78"/>
        <end position="98"/>
    </location>
</feature>
<proteinExistence type="predicted"/>
<dbReference type="PANTHER" id="PTHR33989:SF4">
    <property type="entry name" value="PTS SYSTEM N,N'-DIACETYLCHITOBIOSE-SPECIFIC EIIC COMPONENT"/>
    <property type="match status" value="1"/>
</dbReference>
<keyword evidence="3 8" id="KW-1003">Cell membrane</keyword>
<feature type="transmembrane region" description="Helical" evidence="9">
    <location>
        <begin position="344"/>
        <end position="366"/>
    </location>
</feature>
<feature type="transmembrane region" description="Helical" evidence="9">
    <location>
        <begin position="373"/>
        <end position="391"/>
    </location>
</feature>
<dbReference type="GO" id="GO:1902815">
    <property type="term" value="P:N,N'-diacetylchitobiose import"/>
    <property type="evidence" value="ECO:0007669"/>
    <property type="project" value="TreeGrafter"/>
</dbReference>
<keyword evidence="5 9" id="KW-0812">Transmembrane</keyword>
<evidence type="ECO:0000256" key="9">
    <source>
        <dbReference type="SAM" id="Phobius"/>
    </source>
</evidence>
<reference evidence="11 12" key="1">
    <citation type="submission" date="2017-06" db="EMBL/GenBank/DDBJ databases">
        <title>Isolation and characterization of a thermophilic and butanogenic Thermoanaerobacterium thermosaccharolyticum M5 capable of efficient degradation of hemicellulose.</title>
        <authorList>
            <person name="Xin F."/>
            <person name="Jiang Y."/>
        </authorList>
    </citation>
    <scope>NUCLEOTIDE SEQUENCE [LARGE SCALE GENOMIC DNA]</scope>
    <source>
        <strain evidence="11 12">M5</strain>
    </source>
</reference>
<accession>A0A231VCM8</accession>
<dbReference type="InterPro" id="IPR003352">
    <property type="entry name" value="PTS_EIIC"/>
</dbReference>
<dbReference type="InterPro" id="IPR051088">
    <property type="entry name" value="PTS_Sugar-EIIC/EIIB"/>
</dbReference>